<dbReference type="Gene3D" id="3.40.630.30">
    <property type="match status" value="1"/>
</dbReference>
<evidence type="ECO:0000313" key="1">
    <source>
        <dbReference type="EMBL" id="POY35885.1"/>
    </source>
</evidence>
<dbReference type="EMBL" id="PQVF01000009">
    <property type="protein sequence ID" value="POY35885.1"/>
    <property type="molecule type" value="Genomic_DNA"/>
</dbReference>
<name>A0A2S5A010_9SPHI</name>
<dbReference type="OrthoDB" id="116151at2"/>
<reference evidence="1 2" key="1">
    <citation type="submission" date="2018-01" db="EMBL/GenBank/DDBJ databases">
        <authorList>
            <person name="Gaut B.S."/>
            <person name="Morton B.R."/>
            <person name="Clegg M.T."/>
            <person name="Duvall M.R."/>
        </authorList>
    </citation>
    <scope>NUCLEOTIDE SEQUENCE [LARGE SCALE GENOMIC DNA]</scope>
    <source>
        <strain evidence="1 2">HR-AV</strain>
    </source>
</reference>
<evidence type="ECO:0000313" key="2">
    <source>
        <dbReference type="Proteomes" id="UP000236893"/>
    </source>
</evidence>
<organism evidence="1 2">
    <name type="scientific">Solitalea longa</name>
    <dbReference type="NCBI Taxonomy" id="2079460"/>
    <lineage>
        <taxon>Bacteria</taxon>
        <taxon>Pseudomonadati</taxon>
        <taxon>Bacteroidota</taxon>
        <taxon>Sphingobacteriia</taxon>
        <taxon>Sphingobacteriales</taxon>
        <taxon>Sphingobacteriaceae</taxon>
        <taxon>Solitalea</taxon>
    </lineage>
</organism>
<proteinExistence type="predicted"/>
<sequence length="318" mass="37255">MSVKDKYKALTDTEPSICIYALPWWLDAVCGEQNWDVRIIESDKKVVASWAFYRENKMGFNLIHMPTFTPFGGVWLNYPTDQNYTNRLSYEISMTTDLLEQMPAFDYLRQGFSYQFRNWLGFYWNGFKQTSRYSYVLEDLSDINEVFNRFHKSKRSNIRKAEKAVKVHHGLTANEFYEFHKKSLTGSGKQISYSFSQFERLHNAAIVNNAGKVFYAIDEQGNIHSALFVVWDKQSAYSIISAVNPTYNESYSLSLLFYEAIKYTSAFVNKFDFEGSMIKGVETAYRNFGAKQKEYFIISKTPSKLLKLIMFFKDEFLR</sequence>
<comment type="caution">
    <text evidence="1">The sequence shown here is derived from an EMBL/GenBank/DDBJ whole genome shotgun (WGS) entry which is preliminary data.</text>
</comment>
<dbReference type="Proteomes" id="UP000236893">
    <property type="component" value="Unassembled WGS sequence"/>
</dbReference>
<dbReference type="AlphaFoldDB" id="A0A2S5A010"/>
<dbReference type="InterPro" id="IPR016181">
    <property type="entry name" value="Acyl_CoA_acyltransferase"/>
</dbReference>
<protein>
    <submittedName>
        <fullName evidence="1">Methicillin resistance protein</fullName>
    </submittedName>
</protein>
<gene>
    <name evidence="1" type="ORF">C3K47_13610</name>
</gene>
<keyword evidence="2" id="KW-1185">Reference proteome</keyword>
<dbReference type="SUPFAM" id="SSF55729">
    <property type="entry name" value="Acyl-CoA N-acyltransferases (Nat)"/>
    <property type="match status" value="1"/>
</dbReference>
<accession>A0A2S5A010</accession>